<dbReference type="SMART" id="SM00280">
    <property type="entry name" value="KAZAL"/>
    <property type="match status" value="1"/>
</dbReference>
<proteinExistence type="predicted"/>
<sequence length="308" mass="33407">MKQRLTVPLAVALLIVLGAGCGSPKDSDNAQPQMPENQPIDNETVIEGSVQQLSYIYCVQNGHQTTLEYSNQKRAYVLYCAFPDGSRCDASAFQNKECTDETAEMPVDFIAVNRTTVGLISGPRSCPPVANPVCGSDGRTYTNACTAQQRHIDILAEGSCTNLPDITLPNVERYRGSIRVSPPEELSTTQTTDTAPVTTPPQNTTEKTTPTNQPPKSEPPSKLAQAGLPDWLSIPISLLDESNTSARATIEECRIDGNIYYVQIENNDFSILYDATGSLICYPSNDIDSSCPRGFTLATGSCTVVWEK</sequence>
<dbReference type="InterPro" id="IPR036058">
    <property type="entry name" value="Kazal_dom_sf"/>
</dbReference>
<reference evidence="5" key="1">
    <citation type="submission" date="2017-09" db="EMBL/GenBank/DDBJ databases">
        <title>Depth-based differentiation of microbial function through sediment-hosted aquifers and enrichment of novel symbionts in the deep terrestrial subsurface.</title>
        <authorList>
            <person name="Probst A.J."/>
            <person name="Ladd B."/>
            <person name="Jarett J.K."/>
            <person name="Geller-Mcgrath D.E."/>
            <person name="Sieber C.M.K."/>
            <person name="Emerson J.B."/>
            <person name="Anantharaman K."/>
            <person name="Thomas B.C."/>
            <person name="Malmstrom R."/>
            <person name="Stieglmeier M."/>
            <person name="Klingl A."/>
            <person name="Woyke T."/>
            <person name="Ryan C.M."/>
            <person name="Banfield J.F."/>
        </authorList>
    </citation>
    <scope>NUCLEOTIDE SEQUENCE [LARGE SCALE GENOMIC DNA]</scope>
</reference>
<evidence type="ECO:0000256" key="2">
    <source>
        <dbReference type="SAM" id="SignalP"/>
    </source>
</evidence>
<comment type="caution">
    <text evidence="4">The sequence shown here is derived from an EMBL/GenBank/DDBJ whole genome shotgun (WGS) entry which is preliminary data.</text>
</comment>
<organism evidence="4 5">
    <name type="scientific">Candidatus Magasanikbacteria bacterium CG10_big_fil_rev_8_21_14_0_10_47_10</name>
    <dbReference type="NCBI Taxonomy" id="1974652"/>
    <lineage>
        <taxon>Bacteria</taxon>
        <taxon>Candidatus Magasanikiibacteriota</taxon>
    </lineage>
</organism>
<name>A0A2H0TQ62_9BACT</name>
<dbReference type="Gene3D" id="3.30.60.30">
    <property type="match status" value="1"/>
</dbReference>
<dbReference type="Proteomes" id="UP000230154">
    <property type="component" value="Unassembled WGS sequence"/>
</dbReference>
<dbReference type="Pfam" id="PF07648">
    <property type="entry name" value="Kazal_2"/>
    <property type="match status" value="1"/>
</dbReference>
<feature type="domain" description="Kazal-like" evidence="3">
    <location>
        <begin position="125"/>
        <end position="162"/>
    </location>
</feature>
<feature type="compositionally biased region" description="Low complexity" evidence="1">
    <location>
        <begin position="188"/>
        <end position="211"/>
    </location>
</feature>
<dbReference type="CDD" id="cd00104">
    <property type="entry name" value="KAZAL_FS"/>
    <property type="match status" value="1"/>
</dbReference>
<dbReference type="InterPro" id="IPR002350">
    <property type="entry name" value="Kazal_dom"/>
</dbReference>
<dbReference type="SUPFAM" id="SSF100895">
    <property type="entry name" value="Kazal-type serine protease inhibitors"/>
    <property type="match status" value="1"/>
</dbReference>
<dbReference type="PROSITE" id="PS51257">
    <property type="entry name" value="PROKAR_LIPOPROTEIN"/>
    <property type="match status" value="1"/>
</dbReference>
<feature type="chain" id="PRO_5013607829" description="Kazal-like domain-containing protein" evidence="2">
    <location>
        <begin position="25"/>
        <end position="308"/>
    </location>
</feature>
<dbReference type="EMBL" id="PFCB01000023">
    <property type="protein sequence ID" value="PIR74285.1"/>
    <property type="molecule type" value="Genomic_DNA"/>
</dbReference>
<feature type="region of interest" description="Disordered" evidence="1">
    <location>
        <begin position="179"/>
        <end position="225"/>
    </location>
</feature>
<feature type="signal peptide" evidence="2">
    <location>
        <begin position="1"/>
        <end position="24"/>
    </location>
</feature>
<dbReference type="AlphaFoldDB" id="A0A2H0TQ62"/>
<evidence type="ECO:0000259" key="3">
    <source>
        <dbReference type="PROSITE" id="PS51465"/>
    </source>
</evidence>
<evidence type="ECO:0000256" key="1">
    <source>
        <dbReference type="SAM" id="MobiDB-lite"/>
    </source>
</evidence>
<gene>
    <name evidence="4" type="ORF">COU35_03260</name>
</gene>
<accession>A0A2H0TQ62</accession>
<evidence type="ECO:0000313" key="5">
    <source>
        <dbReference type="Proteomes" id="UP000230154"/>
    </source>
</evidence>
<keyword evidence="2" id="KW-0732">Signal</keyword>
<evidence type="ECO:0000313" key="4">
    <source>
        <dbReference type="EMBL" id="PIR74285.1"/>
    </source>
</evidence>
<dbReference type="PROSITE" id="PS51465">
    <property type="entry name" value="KAZAL_2"/>
    <property type="match status" value="1"/>
</dbReference>
<protein>
    <recommendedName>
        <fullName evidence="3">Kazal-like domain-containing protein</fullName>
    </recommendedName>
</protein>